<dbReference type="InterPro" id="IPR013785">
    <property type="entry name" value="Aldolase_TIM"/>
</dbReference>
<dbReference type="InterPro" id="IPR004352">
    <property type="entry name" value="GH114_TIM-barrel"/>
</dbReference>
<dbReference type="Proteomes" id="UP000241890">
    <property type="component" value="Unassembled WGS sequence"/>
</dbReference>
<gene>
    <name evidence="3" type="ORF">FCC1311_078012</name>
</gene>
<dbReference type="SUPFAM" id="SSF51445">
    <property type="entry name" value="(Trans)glycosidases"/>
    <property type="match status" value="3"/>
</dbReference>
<dbReference type="InterPro" id="IPR017853">
    <property type="entry name" value="GH"/>
</dbReference>
<dbReference type="OrthoDB" id="2108802at2759"/>
<dbReference type="Gene3D" id="3.20.20.70">
    <property type="entry name" value="Aldolase class I"/>
    <property type="match status" value="3"/>
</dbReference>
<keyword evidence="1" id="KW-0812">Transmembrane</keyword>
<sequence>MPELKAQNKTVICYMSVGTVEPFRADVLANASAWKAVALNNMTTWDEAWIDISMLDQLKELMSPRFENAALAGCDGIEPDNSDCYANPTCYMNITAAAGSAYQAMQLQIEYNTWQVTKAREQGLLIGLKNSLQLVSSMASLYDFAVNEECVVNDECGLLTPFTTQGKAIFNVEYELSNSTCSEATTRSLSSKIAHALSYGSSAHNAIAHNAIAYNAIAYNSIAYNSIAHHSIAHNAIAYNSITDNGITHHGITHHGITYNGSAFDVMPPNTTFANLAWGWAMGGQDSTRNMDAIMVDLDTMDETRIAKWREGGKQVVCYFSAGSRELHRTDVLADPAVWQAAVLNATEDTTNAWLDIGNLTQLQALMIPRLDRAVARGCSAIEPDFMDCALQSSCTSYLADPSRARADQLVYNRWLSGAAHARGLLVALKNALGLIDDLVDDFDWAINEQCLYYDECGLYAPFHAQNKSIWVHHYSLENETQVCLDAQELSIQLKYCDGGNHSVNDICETGQWMNCFNSSAEVETSPPADYVAPSPVPWADLAISFSGNSSELPALRPSSRVQSKTTTTYEERTDNVTGVKIVLVDLHNNATGAVNAELVQELVSADTDRRVVCTFSAGLRESWRPDDVANPETWAALTSTQKSRNWLDIRTTALRTLMGERIAAASAIGCDGVLPLHVYCHMFSSCRRAFSLSREEADASQYAYNDWLASRAASFGLIVGLHADAKLSDALASKFHFALAEGCISRGNCWHYMSFLESGMPVFNREYDVNANFCTASEAWGVSTKMCTGDSRAQRCDANSTQTNCFELEATTESADSPASTQGDHALALTPFIAGMLGAAIACVAILVYRRHRRKSAAAAAKRHAQHGSVSKRQDHLVSVEAAVPAKRARPGTAV</sequence>
<dbReference type="InParanoid" id="A0A2R5GL18"/>
<dbReference type="PANTHER" id="PTHR35273">
    <property type="entry name" value="ALPHA-1,4 POLYGALACTOSAMINIDASE, PUTATIVE (AFU_ORTHOLOGUE AFUA_3G07890)-RELATED"/>
    <property type="match status" value="1"/>
</dbReference>
<accession>A0A2R5GL18</accession>
<keyword evidence="1" id="KW-0472">Membrane</keyword>
<feature type="transmembrane region" description="Helical" evidence="1">
    <location>
        <begin position="827"/>
        <end position="850"/>
    </location>
</feature>
<name>A0A2R5GL18_9STRA</name>
<evidence type="ECO:0000256" key="1">
    <source>
        <dbReference type="SAM" id="Phobius"/>
    </source>
</evidence>
<feature type="domain" description="Glycoside-hydrolase family GH114 TIM-barrel" evidence="2">
    <location>
        <begin position="3"/>
        <end position="191"/>
    </location>
</feature>
<evidence type="ECO:0000313" key="4">
    <source>
        <dbReference type="Proteomes" id="UP000241890"/>
    </source>
</evidence>
<dbReference type="PANTHER" id="PTHR35273:SF2">
    <property type="entry name" value="ALPHA-GALACTOSIDASE"/>
    <property type="match status" value="1"/>
</dbReference>
<evidence type="ECO:0000313" key="3">
    <source>
        <dbReference type="EMBL" id="GBG31577.1"/>
    </source>
</evidence>
<protein>
    <recommendedName>
        <fullName evidence="2">Glycoside-hydrolase family GH114 TIM-barrel domain-containing protein</fullName>
    </recommendedName>
</protein>
<organism evidence="3 4">
    <name type="scientific">Hondaea fermentalgiana</name>
    <dbReference type="NCBI Taxonomy" id="2315210"/>
    <lineage>
        <taxon>Eukaryota</taxon>
        <taxon>Sar</taxon>
        <taxon>Stramenopiles</taxon>
        <taxon>Bigyra</taxon>
        <taxon>Labyrinthulomycetes</taxon>
        <taxon>Thraustochytrida</taxon>
        <taxon>Thraustochytriidae</taxon>
        <taxon>Hondaea</taxon>
    </lineage>
</organism>
<dbReference type="Pfam" id="PF03537">
    <property type="entry name" value="Glyco_hydro_114"/>
    <property type="match status" value="3"/>
</dbReference>
<dbReference type="AlphaFoldDB" id="A0A2R5GL18"/>
<feature type="domain" description="Glycoside-hydrolase family GH114 TIM-barrel" evidence="2">
    <location>
        <begin position="575"/>
        <end position="786"/>
    </location>
</feature>
<comment type="caution">
    <text evidence="3">The sequence shown here is derived from an EMBL/GenBank/DDBJ whole genome shotgun (WGS) entry which is preliminary data.</text>
</comment>
<keyword evidence="1" id="KW-1133">Transmembrane helix</keyword>
<keyword evidence="4" id="KW-1185">Reference proteome</keyword>
<evidence type="ECO:0000259" key="2">
    <source>
        <dbReference type="Pfam" id="PF03537"/>
    </source>
</evidence>
<proteinExistence type="predicted"/>
<feature type="domain" description="Glycoside-hydrolase family GH114 TIM-barrel" evidence="2">
    <location>
        <begin position="278"/>
        <end position="489"/>
    </location>
</feature>
<reference evidence="3 4" key="1">
    <citation type="submission" date="2017-12" db="EMBL/GenBank/DDBJ databases">
        <title>Sequencing, de novo assembly and annotation of complete genome of a new Thraustochytrid species, strain FCC1311.</title>
        <authorList>
            <person name="Sedici K."/>
            <person name="Godart F."/>
            <person name="Aiese Cigliano R."/>
            <person name="Sanseverino W."/>
            <person name="Barakat M."/>
            <person name="Ortet P."/>
            <person name="Marechal E."/>
            <person name="Cagnac O."/>
            <person name="Amato A."/>
        </authorList>
    </citation>
    <scope>NUCLEOTIDE SEQUENCE [LARGE SCALE GENOMIC DNA]</scope>
</reference>
<dbReference type="EMBL" id="BEYU01000100">
    <property type="protein sequence ID" value="GBG31577.1"/>
    <property type="molecule type" value="Genomic_DNA"/>
</dbReference>